<dbReference type="AlphaFoldDB" id="A0A226D919"/>
<sequence length="999" mass="113039">MIVASVRAARVIASVESQKPIAQRKKCCSATNVENDRDDVKKKLAFKKPGVIIREKMADKDLQLTPIKKGNVTLVQTKSVLESLNKKRLKELDVDQDIFIDLVERREQFKTQEHLKPTTGKGVKGYVQELSAFPFVAALYTDKQMDILRRLLRYKKETVIHMDAPGGLATHLPLKYRRKRMFYYAATVTLGEDDLVSVVPIFEFFTNKQTSKAISIAMTGFFDRYRKYRSHNVQNCGIERVETDDSLALIAATMQTLDAGPIHFYLMRAWEALNQQQKFGSYVHHVCGRHAIKFIFNRIEIDYKKSSSSDLFKKWAIEFLNGKDLWDFCRRVQDVFLLAGKKFFTHSVKTACRKISESTSRGNKPWGTSNPYDYEDCAPFYAKSPFGKYTLQICSEYGIALPDAMYKYVSDNPSQRDYENQEEEDEEDSGGIRNPQYSLAFLEYVLRHIFPMGCLLDHSLLHLNGHILTTDTNATSESWNNVLKGNELVGVLPMKIRRLMNAMEPIIKGRIENFNHGLARCEIKRRRRNVPLPFSGQTEKQHAQRTLDGKNRADSTDPPVRPQTARKSTGGVPKNSGKRQPFTQNCKKSKAPATDPENSQDGGTIKLLGHIISVSNTCSVDNQLQILYSLNKLDYTTKDYLATSSKIGQNSATIIQQIFSATIIQQIFSAIDASEFDKARELTLLNLMNCAPATLLKGDAFNAEDVFLNSIGFFFRIRQHKNCSNSDCNLDNENEINPISGLILTKPNVIEKILNTTTVSNPCEVCNNGESTADPCSKDDVPKSLNVIQERYDVFAYTRMKWGHFKTVFLWNGSKYVYDGLKPHILQKYFAEEGSIIKMAISKNLHINGLIGFVMGILICCEGSAIGLQMDQLPVVSPTPHHCANSEHSTFIMMEVTNCTEQPCPMEVGGTYEVSPSFVPAFNTTGMSYYALFFYEGQNYGFSPIYYPDAFVAFKQHKLQREFVIPTNIRGQPGTFRMFLVDRTGVVHISRCFSATVGI</sequence>
<gene>
    <name evidence="2" type="ORF">Fcan01_23754</name>
</gene>
<dbReference type="Proteomes" id="UP000198287">
    <property type="component" value="Unassembled WGS sequence"/>
</dbReference>
<evidence type="ECO:0000313" key="2">
    <source>
        <dbReference type="EMBL" id="OXA41378.1"/>
    </source>
</evidence>
<accession>A0A226D919</accession>
<dbReference type="OrthoDB" id="7403924at2759"/>
<dbReference type="STRING" id="158441.A0A226D919"/>
<feature type="region of interest" description="Disordered" evidence="1">
    <location>
        <begin position="529"/>
        <end position="601"/>
    </location>
</feature>
<name>A0A226D919_FOLCA</name>
<feature type="compositionally biased region" description="Acidic residues" evidence="1">
    <location>
        <begin position="420"/>
        <end position="429"/>
    </location>
</feature>
<feature type="region of interest" description="Disordered" evidence="1">
    <location>
        <begin position="413"/>
        <end position="432"/>
    </location>
</feature>
<dbReference type="Gene3D" id="2.60.40.770">
    <property type="match status" value="1"/>
</dbReference>
<protein>
    <submittedName>
        <fullName evidence="2">Uncharacterized protein</fullName>
    </submittedName>
</protein>
<keyword evidence="3" id="KW-1185">Reference proteome</keyword>
<reference evidence="2 3" key="1">
    <citation type="submission" date="2015-12" db="EMBL/GenBank/DDBJ databases">
        <title>The genome of Folsomia candida.</title>
        <authorList>
            <person name="Faddeeva A."/>
            <person name="Derks M.F."/>
            <person name="Anvar Y."/>
            <person name="Smit S."/>
            <person name="Van Straalen N."/>
            <person name="Roelofs D."/>
        </authorList>
    </citation>
    <scope>NUCLEOTIDE SEQUENCE [LARGE SCALE GENOMIC DNA]</scope>
    <source>
        <strain evidence="2 3">VU population</strain>
        <tissue evidence="2">Whole body</tissue>
    </source>
</reference>
<comment type="caution">
    <text evidence="2">The sequence shown here is derived from an EMBL/GenBank/DDBJ whole genome shotgun (WGS) entry which is preliminary data.</text>
</comment>
<proteinExistence type="predicted"/>
<dbReference type="EMBL" id="LNIX01000029">
    <property type="protein sequence ID" value="OXA41378.1"/>
    <property type="molecule type" value="Genomic_DNA"/>
</dbReference>
<evidence type="ECO:0000313" key="3">
    <source>
        <dbReference type="Proteomes" id="UP000198287"/>
    </source>
</evidence>
<organism evidence="2 3">
    <name type="scientific">Folsomia candida</name>
    <name type="common">Springtail</name>
    <dbReference type="NCBI Taxonomy" id="158441"/>
    <lineage>
        <taxon>Eukaryota</taxon>
        <taxon>Metazoa</taxon>
        <taxon>Ecdysozoa</taxon>
        <taxon>Arthropoda</taxon>
        <taxon>Hexapoda</taxon>
        <taxon>Collembola</taxon>
        <taxon>Entomobryomorpha</taxon>
        <taxon>Isotomoidea</taxon>
        <taxon>Isotomidae</taxon>
        <taxon>Proisotominae</taxon>
        <taxon>Folsomia</taxon>
    </lineage>
</organism>
<evidence type="ECO:0000256" key="1">
    <source>
        <dbReference type="SAM" id="MobiDB-lite"/>
    </source>
</evidence>
<feature type="compositionally biased region" description="Basic and acidic residues" evidence="1">
    <location>
        <begin position="539"/>
        <end position="555"/>
    </location>
</feature>